<reference evidence="1" key="1">
    <citation type="submission" date="2014-05" db="EMBL/GenBank/DDBJ databases">
        <authorList>
            <person name="Chronopoulou M."/>
        </authorList>
    </citation>
    <scope>NUCLEOTIDE SEQUENCE</scope>
    <source>
        <tissue evidence="1">Whole organism</tissue>
    </source>
</reference>
<name>A0A0K2UI07_LEPSM</name>
<evidence type="ECO:0000313" key="1">
    <source>
        <dbReference type="EMBL" id="CDW37874.1"/>
    </source>
</evidence>
<proteinExistence type="predicted"/>
<sequence>MEGSFCADSPSHQGLVSVTFDFLNHCIYSQEHISSVRSSTESSSYIFIIYTTNEF</sequence>
<protein>
    <submittedName>
        <fullName evidence="1">Uncharacterized protein</fullName>
    </submittedName>
</protein>
<dbReference type="AlphaFoldDB" id="A0A0K2UI07"/>
<accession>A0A0K2UI07</accession>
<dbReference type="EMBL" id="HACA01020513">
    <property type="protein sequence ID" value="CDW37874.1"/>
    <property type="molecule type" value="Transcribed_RNA"/>
</dbReference>
<organism evidence="1">
    <name type="scientific">Lepeophtheirus salmonis</name>
    <name type="common">Salmon louse</name>
    <name type="synonym">Caligus salmonis</name>
    <dbReference type="NCBI Taxonomy" id="72036"/>
    <lineage>
        <taxon>Eukaryota</taxon>
        <taxon>Metazoa</taxon>
        <taxon>Ecdysozoa</taxon>
        <taxon>Arthropoda</taxon>
        <taxon>Crustacea</taxon>
        <taxon>Multicrustacea</taxon>
        <taxon>Hexanauplia</taxon>
        <taxon>Copepoda</taxon>
        <taxon>Siphonostomatoida</taxon>
        <taxon>Caligidae</taxon>
        <taxon>Lepeophtheirus</taxon>
    </lineage>
</organism>